<name>A0A1Q3CE60_CEPFO</name>
<keyword evidence="1" id="KW-0479">Metal-binding</keyword>
<protein>
    <submittedName>
        <fullName evidence="6">SWIM domain-containing protein</fullName>
    </submittedName>
</protein>
<evidence type="ECO:0000256" key="3">
    <source>
        <dbReference type="ARBA" id="ARBA00022833"/>
    </source>
</evidence>
<sequence>MASKKVIAICQSEGEFVTNKDGSLSCNGGEAYAIDIDQQTQLFKFYSHDNTFEVCGESVDVFSHDNKFEVRGESIDVVDIDHWDCSCRRWQLTGLRCCHAIAVFEALLPCYCCQQRR</sequence>
<dbReference type="PROSITE" id="PS50966">
    <property type="entry name" value="ZF_SWIM"/>
    <property type="match status" value="1"/>
</dbReference>
<evidence type="ECO:0000313" key="7">
    <source>
        <dbReference type="Proteomes" id="UP000187406"/>
    </source>
</evidence>
<evidence type="ECO:0000256" key="2">
    <source>
        <dbReference type="ARBA" id="ARBA00022771"/>
    </source>
</evidence>
<keyword evidence="3" id="KW-0862">Zinc</keyword>
<comment type="caution">
    <text evidence="6">The sequence shown here is derived from an EMBL/GenBank/DDBJ whole genome shotgun (WGS) entry which is preliminary data.</text>
</comment>
<dbReference type="SMART" id="SM00575">
    <property type="entry name" value="ZnF_PMZ"/>
    <property type="match status" value="1"/>
</dbReference>
<dbReference type="InterPro" id="IPR007527">
    <property type="entry name" value="Znf_SWIM"/>
</dbReference>
<dbReference type="InterPro" id="IPR006564">
    <property type="entry name" value="Znf_PMZ"/>
</dbReference>
<dbReference type="EMBL" id="BDDD01001817">
    <property type="protein sequence ID" value="GAV78519.1"/>
    <property type="molecule type" value="Genomic_DNA"/>
</dbReference>
<dbReference type="STRING" id="3775.A0A1Q3CE60"/>
<gene>
    <name evidence="6" type="ORF">CFOL_v3_21986</name>
</gene>
<evidence type="ECO:0000259" key="5">
    <source>
        <dbReference type="PROSITE" id="PS50966"/>
    </source>
</evidence>
<dbReference type="OrthoDB" id="125347at2759"/>
<keyword evidence="7" id="KW-1185">Reference proteome</keyword>
<dbReference type="Proteomes" id="UP000187406">
    <property type="component" value="Unassembled WGS sequence"/>
</dbReference>
<dbReference type="GO" id="GO:0008270">
    <property type="term" value="F:zinc ion binding"/>
    <property type="evidence" value="ECO:0007669"/>
    <property type="project" value="UniProtKB-KW"/>
</dbReference>
<dbReference type="Pfam" id="PF04434">
    <property type="entry name" value="SWIM"/>
    <property type="match status" value="1"/>
</dbReference>
<feature type="domain" description="SWIM-type" evidence="5">
    <location>
        <begin position="76"/>
        <end position="108"/>
    </location>
</feature>
<organism evidence="6 7">
    <name type="scientific">Cephalotus follicularis</name>
    <name type="common">Albany pitcher plant</name>
    <dbReference type="NCBI Taxonomy" id="3775"/>
    <lineage>
        <taxon>Eukaryota</taxon>
        <taxon>Viridiplantae</taxon>
        <taxon>Streptophyta</taxon>
        <taxon>Embryophyta</taxon>
        <taxon>Tracheophyta</taxon>
        <taxon>Spermatophyta</taxon>
        <taxon>Magnoliopsida</taxon>
        <taxon>eudicotyledons</taxon>
        <taxon>Gunneridae</taxon>
        <taxon>Pentapetalae</taxon>
        <taxon>rosids</taxon>
        <taxon>fabids</taxon>
        <taxon>Oxalidales</taxon>
        <taxon>Cephalotaceae</taxon>
        <taxon>Cephalotus</taxon>
    </lineage>
</organism>
<accession>A0A1Q3CE60</accession>
<dbReference type="PANTHER" id="PTHR31973">
    <property type="entry name" value="POLYPROTEIN, PUTATIVE-RELATED"/>
    <property type="match status" value="1"/>
</dbReference>
<proteinExistence type="predicted"/>
<reference evidence="7" key="1">
    <citation type="submission" date="2016-04" db="EMBL/GenBank/DDBJ databases">
        <title>Cephalotus genome sequencing.</title>
        <authorList>
            <person name="Fukushima K."/>
            <person name="Hasebe M."/>
            <person name="Fang X."/>
        </authorList>
    </citation>
    <scope>NUCLEOTIDE SEQUENCE [LARGE SCALE GENOMIC DNA]</scope>
    <source>
        <strain evidence="7">cv. St1</strain>
    </source>
</reference>
<dbReference type="PANTHER" id="PTHR31973:SF166">
    <property type="entry name" value="OS10G0104700 PROTEIN"/>
    <property type="match status" value="1"/>
</dbReference>
<dbReference type="AlphaFoldDB" id="A0A1Q3CE60"/>
<evidence type="ECO:0000313" key="6">
    <source>
        <dbReference type="EMBL" id="GAV78519.1"/>
    </source>
</evidence>
<evidence type="ECO:0000256" key="4">
    <source>
        <dbReference type="PROSITE-ProRule" id="PRU00325"/>
    </source>
</evidence>
<evidence type="ECO:0000256" key="1">
    <source>
        <dbReference type="ARBA" id="ARBA00022723"/>
    </source>
</evidence>
<dbReference type="InParanoid" id="A0A1Q3CE60"/>
<keyword evidence="2 4" id="KW-0863">Zinc-finger</keyword>